<comment type="caution">
    <text evidence="1">The sequence shown here is derived from an EMBL/GenBank/DDBJ whole genome shotgun (WGS) entry which is preliminary data.</text>
</comment>
<dbReference type="OrthoDB" id="2433477at2759"/>
<accession>A0A9N8ZM61</accession>
<evidence type="ECO:0000313" key="1">
    <source>
        <dbReference type="EMBL" id="CAG8500235.1"/>
    </source>
</evidence>
<keyword evidence="2" id="KW-1185">Reference proteome</keyword>
<organism evidence="1 2">
    <name type="scientific">Racocetra fulgida</name>
    <dbReference type="NCBI Taxonomy" id="60492"/>
    <lineage>
        <taxon>Eukaryota</taxon>
        <taxon>Fungi</taxon>
        <taxon>Fungi incertae sedis</taxon>
        <taxon>Mucoromycota</taxon>
        <taxon>Glomeromycotina</taxon>
        <taxon>Glomeromycetes</taxon>
        <taxon>Diversisporales</taxon>
        <taxon>Gigasporaceae</taxon>
        <taxon>Racocetra</taxon>
    </lineage>
</organism>
<sequence>MSVVISTHLIIKDTDCSESNKCPLKVSFVGTPQGKLSVIENTENSIIEILTTDYISVEYSYIINVVFSHTNPRFENLKSAINLQESVIFVVGQMKVIDSTFYVNAKDINYISIKKKISEADSSQNISTPTNSTRSKLLNIHQNIAKNSKNVFIVKLQNSNDTECEPSAKCKKSEESYKYIEDLPEVENVDSTVNCEPEITENNLAKNNKPRKNLTRNRKKGKECPIRTTEIIKPRKI</sequence>
<name>A0A9N8ZM61_9GLOM</name>
<dbReference type="EMBL" id="CAJVPZ010001801">
    <property type="protein sequence ID" value="CAG8500235.1"/>
    <property type="molecule type" value="Genomic_DNA"/>
</dbReference>
<gene>
    <name evidence="1" type="ORF">RFULGI_LOCUS2402</name>
</gene>
<dbReference type="Proteomes" id="UP000789396">
    <property type="component" value="Unassembled WGS sequence"/>
</dbReference>
<dbReference type="AlphaFoldDB" id="A0A9N8ZM61"/>
<evidence type="ECO:0000313" key="2">
    <source>
        <dbReference type="Proteomes" id="UP000789396"/>
    </source>
</evidence>
<protein>
    <submittedName>
        <fullName evidence="1">20094_t:CDS:1</fullName>
    </submittedName>
</protein>
<reference evidence="1" key="1">
    <citation type="submission" date="2021-06" db="EMBL/GenBank/DDBJ databases">
        <authorList>
            <person name="Kallberg Y."/>
            <person name="Tangrot J."/>
            <person name="Rosling A."/>
        </authorList>
    </citation>
    <scope>NUCLEOTIDE SEQUENCE</scope>
    <source>
        <strain evidence="1">IN212</strain>
    </source>
</reference>
<proteinExistence type="predicted"/>